<name>A0AAX2A8V3_9BACT</name>
<dbReference type="AlphaFoldDB" id="A0AAX2A8V3"/>
<proteinExistence type="predicted"/>
<gene>
    <name evidence="1" type="ORF">ABIV_2348</name>
    <name evidence="2" type="ORF">CRV05_06760</name>
</gene>
<dbReference type="EMBL" id="CP031217">
    <property type="protein sequence ID" value="AXH13322.1"/>
    <property type="molecule type" value="Genomic_DNA"/>
</dbReference>
<dbReference type="KEGG" id="hbv:ABIV_2348"/>
<evidence type="ECO:0000313" key="4">
    <source>
        <dbReference type="Proteomes" id="UP000289193"/>
    </source>
</evidence>
<evidence type="ECO:0000313" key="3">
    <source>
        <dbReference type="Proteomes" id="UP000253850"/>
    </source>
</evidence>
<reference evidence="2 4" key="1">
    <citation type="submission" date="2017-10" db="EMBL/GenBank/DDBJ databases">
        <title>Genomics of the genus Arcobacter.</title>
        <authorList>
            <person name="Perez-Cataluna A."/>
            <person name="Figueras M.J."/>
        </authorList>
    </citation>
    <scope>NUCLEOTIDE SEQUENCE [LARGE SCALE GENOMIC DNA]</scope>
    <source>
        <strain evidence="2 4">CECT 7835</strain>
    </source>
</reference>
<evidence type="ECO:0000313" key="1">
    <source>
        <dbReference type="EMBL" id="AXH13322.1"/>
    </source>
</evidence>
<dbReference type="Proteomes" id="UP000289193">
    <property type="component" value="Unassembled WGS sequence"/>
</dbReference>
<dbReference type="Proteomes" id="UP000253850">
    <property type="component" value="Chromosome"/>
</dbReference>
<reference evidence="1 3" key="2">
    <citation type="submission" date="2018-07" db="EMBL/GenBank/DDBJ databases">
        <title>Complete genome of the Arcobacter bivalviorum type strain LMG 26154.</title>
        <authorList>
            <person name="Miller W.G."/>
            <person name="Yee E."/>
            <person name="Bono J.L."/>
        </authorList>
    </citation>
    <scope>NUCLEOTIDE SEQUENCE [LARGE SCALE GENOMIC DNA]</scope>
    <source>
        <strain evidence="1 3">LMG 26154</strain>
    </source>
</reference>
<keyword evidence="4" id="KW-1185">Reference proteome</keyword>
<dbReference type="EMBL" id="PDKM01000003">
    <property type="protein sequence ID" value="RXK10072.1"/>
    <property type="molecule type" value="Genomic_DNA"/>
</dbReference>
<protein>
    <submittedName>
        <fullName evidence="1">Flp pilus protein RcpC</fullName>
    </submittedName>
</protein>
<evidence type="ECO:0000313" key="2">
    <source>
        <dbReference type="EMBL" id="RXK10072.1"/>
    </source>
</evidence>
<sequence>MQVNRQLIVILILASLLLSALGAAFYFYKKGVEEKKSVNELVTVYIAKDNIEKGTLLQVKHLAQTQIARQFILNEPLLKKEILGKYTKENIYKHEIFLKQKLTTKVEKEKAKVIPFEKSSYNIKFDLFENPNFSINQGDYINIISVLPKGKIDKKGKYSDYDVQYVAKNIKILGFLRNGFRESETITKQKVKKIVKKQEIEELIDVKAEELILDVDLKVLLKLIKDYNKGNQLWMVKTKFAPEIKAFKDEDKQAVKEKTNKTKSYRYKLFVPEFKELKTSAVIQYANDEKGEKSKSKSVNIAVDYRKQCSEIKDRFVVGNVSSFNIRENSNTKAKVKRVLSKNTIIPFIKEVEDWYLLCDNNYVHKNVVKQVNAKFVQEKVGLK</sequence>
<dbReference type="RefSeq" id="WP_114840110.1">
    <property type="nucleotide sequence ID" value="NZ_CP031217.1"/>
</dbReference>
<organism evidence="2 4">
    <name type="scientific">Halarcobacter bivalviorum</name>
    <dbReference type="NCBI Taxonomy" id="663364"/>
    <lineage>
        <taxon>Bacteria</taxon>
        <taxon>Pseudomonadati</taxon>
        <taxon>Campylobacterota</taxon>
        <taxon>Epsilonproteobacteria</taxon>
        <taxon>Campylobacterales</taxon>
        <taxon>Arcobacteraceae</taxon>
        <taxon>Halarcobacter</taxon>
    </lineage>
</organism>
<accession>A0AAX2A8V3</accession>